<dbReference type="PROSITE" id="PS51257">
    <property type="entry name" value="PROKAR_LIPOPROTEIN"/>
    <property type="match status" value="1"/>
</dbReference>
<gene>
    <name evidence="2" type="ORF">ACFOGH_02385</name>
</gene>
<sequence>MRLLPLIAVLGLTACSPAQHAQVSKSYTDAASTGLGLPAMQNFGSVATSAAMRPNAEIARDFLDLEFRMESGRAIPSFSRFEGPITVRLTGDVPPTATTEMSRLISRFRTEAGLPVSFAQPADNASITVEFQPRAQMARVVPMAACFVVPRVQSWAEYKAERNGPKVDWTTMTKREHVAIFVPSDAAPQEIRDCLNEETAQAMGPLNDLYHLPDSVFNDDNFNSVLTGFDMLMLRMHYAPALRNGMNEAEAAKHVPALLAQMNPRGAGGVPDIKSIAPRSWVAAVEGAFGPRGGNAARLRAAEMMRSIAMAQGWHDGRLAFSNYAVGRSLASTDPAQAVAALSEAGRIYRSIPGAQVHVAHVDMQLAAIALAAGQSDQAIAFADRAIPVVKRAENASMLATLMLIKAEALENEGRAAEARSLRLDSLGWARYGFGSERQVRARMAEIANLGSRGRRG</sequence>
<feature type="signal peptide" evidence="1">
    <location>
        <begin position="1"/>
        <end position="21"/>
    </location>
</feature>
<evidence type="ECO:0000256" key="1">
    <source>
        <dbReference type="SAM" id="SignalP"/>
    </source>
</evidence>
<keyword evidence="1" id="KW-0732">Signal</keyword>
<comment type="caution">
    <text evidence="2">The sequence shown here is derived from an EMBL/GenBank/DDBJ whole genome shotgun (WGS) entry which is preliminary data.</text>
</comment>
<dbReference type="EMBL" id="JBHRTO010000001">
    <property type="protein sequence ID" value="MFC3179825.1"/>
    <property type="molecule type" value="Genomic_DNA"/>
</dbReference>
<organism evidence="2 3">
    <name type="scientific">Cypionkella sinensis</name>
    <dbReference type="NCBI Taxonomy" id="1756043"/>
    <lineage>
        <taxon>Bacteria</taxon>
        <taxon>Pseudomonadati</taxon>
        <taxon>Pseudomonadota</taxon>
        <taxon>Alphaproteobacteria</taxon>
        <taxon>Rhodobacterales</taxon>
        <taxon>Paracoccaceae</taxon>
        <taxon>Cypionkella</taxon>
    </lineage>
</organism>
<dbReference type="InterPro" id="IPR011990">
    <property type="entry name" value="TPR-like_helical_dom_sf"/>
</dbReference>
<feature type="chain" id="PRO_5045966234" evidence="1">
    <location>
        <begin position="22"/>
        <end position="457"/>
    </location>
</feature>
<dbReference type="Pfam" id="PF11150">
    <property type="entry name" value="DUF2927"/>
    <property type="match status" value="1"/>
</dbReference>
<dbReference type="SUPFAM" id="SSF48452">
    <property type="entry name" value="TPR-like"/>
    <property type="match status" value="1"/>
</dbReference>
<proteinExistence type="predicted"/>
<dbReference type="InterPro" id="IPR021323">
    <property type="entry name" value="DUF2927"/>
</dbReference>
<dbReference type="RefSeq" id="WP_380071451.1">
    <property type="nucleotide sequence ID" value="NZ_JBHRTO010000001.1"/>
</dbReference>
<protein>
    <submittedName>
        <fullName evidence="2">DUF2927 domain-containing protein</fullName>
    </submittedName>
</protein>
<keyword evidence="3" id="KW-1185">Reference proteome</keyword>
<reference evidence="3" key="1">
    <citation type="journal article" date="2019" name="Int. J. Syst. Evol. Microbiol.">
        <title>The Global Catalogue of Microorganisms (GCM) 10K type strain sequencing project: providing services to taxonomists for standard genome sequencing and annotation.</title>
        <authorList>
            <consortium name="The Broad Institute Genomics Platform"/>
            <consortium name="The Broad Institute Genome Sequencing Center for Infectious Disease"/>
            <person name="Wu L."/>
            <person name="Ma J."/>
        </authorList>
    </citation>
    <scope>NUCLEOTIDE SEQUENCE [LARGE SCALE GENOMIC DNA]</scope>
    <source>
        <strain evidence="3">KCTC 52039</strain>
    </source>
</reference>
<accession>A0ABV7ITK0</accession>
<dbReference type="Proteomes" id="UP001595547">
    <property type="component" value="Unassembled WGS sequence"/>
</dbReference>
<evidence type="ECO:0000313" key="2">
    <source>
        <dbReference type="EMBL" id="MFC3179825.1"/>
    </source>
</evidence>
<evidence type="ECO:0000313" key="3">
    <source>
        <dbReference type="Proteomes" id="UP001595547"/>
    </source>
</evidence>
<name>A0ABV7ITK0_9RHOB</name>